<name>A0AAV6W7M9_9LAMI</name>
<keyword evidence="3" id="KW-0472">Membrane</keyword>
<comment type="caution">
    <text evidence="4">The sequence shown here is derived from an EMBL/GenBank/DDBJ whole genome shotgun (WGS) entry which is preliminary data.</text>
</comment>
<evidence type="ECO:0000256" key="1">
    <source>
        <dbReference type="ARBA" id="ARBA00010502"/>
    </source>
</evidence>
<reference evidence="4" key="1">
    <citation type="submission" date="2019-10" db="EMBL/GenBank/DDBJ databases">
        <authorList>
            <person name="Zhang R."/>
            <person name="Pan Y."/>
            <person name="Wang J."/>
            <person name="Ma R."/>
            <person name="Yu S."/>
        </authorList>
    </citation>
    <scope>NUCLEOTIDE SEQUENCE</scope>
    <source>
        <strain evidence="4">LA-IB0</strain>
        <tissue evidence="4">Leaf</tissue>
    </source>
</reference>
<dbReference type="AlphaFoldDB" id="A0AAV6W7M9"/>
<dbReference type="EMBL" id="WHWC01000019">
    <property type="protein sequence ID" value="KAG8363856.1"/>
    <property type="molecule type" value="Genomic_DNA"/>
</dbReference>
<feature type="transmembrane region" description="Helical" evidence="3">
    <location>
        <begin position="165"/>
        <end position="183"/>
    </location>
</feature>
<evidence type="ECO:0000256" key="3">
    <source>
        <dbReference type="SAM" id="Phobius"/>
    </source>
</evidence>
<dbReference type="InterPro" id="IPR008406">
    <property type="entry name" value="DRM/ARP"/>
</dbReference>
<feature type="region of interest" description="Disordered" evidence="2">
    <location>
        <begin position="213"/>
        <end position="239"/>
    </location>
</feature>
<organism evidence="4 5">
    <name type="scientific">Buddleja alternifolia</name>
    <dbReference type="NCBI Taxonomy" id="168488"/>
    <lineage>
        <taxon>Eukaryota</taxon>
        <taxon>Viridiplantae</taxon>
        <taxon>Streptophyta</taxon>
        <taxon>Embryophyta</taxon>
        <taxon>Tracheophyta</taxon>
        <taxon>Spermatophyta</taxon>
        <taxon>Magnoliopsida</taxon>
        <taxon>eudicotyledons</taxon>
        <taxon>Gunneridae</taxon>
        <taxon>Pentapetalae</taxon>
        <taxon>asterids</taxon>
        <taxon>lamiids</taxon>
        <taxon>Lamiales</taxon>
        <taxon>Scrophulariaceae</taxon>
        <taxon>Buddlejeae</taxon>
        <taxon>Buddleja</taxon>
    </lineage>
</organism>
<keyword evidence="3" id="KW-1133">Transmembrane helix</keyword>
<proteinExistence type="inferred from homology"/>
<accession>A0AAV6W7M9</accession>
<keyword evidence="5" id="KW-1185">Reference proteome</keyword>
<dbReference type="Pfam" id="PF05564">
    <property type="entry name" value="Auxin_repressed"/>
    <property type="match status" value="1"/>
</dbReference>
<comment type="similarity">
    <text evidence="1">Belongs to the DRM1/ARP family.</text>
</comment>
<dbReference type="Proteomes" id="UP000826271">
    <property type="component" value="Unassembled WGS sequence"/>
</dbReference>
<evidence type="ECO:0000313" key="4">
    <source>
        <dbReference type="EMBL" id="KAG8363856.1"/>
    </source>
</evidence>
<dbReference type="PANTHER" id="PTHR33565:SF1">
    <property type="entry name" value="DORMANCY-ASSOCIATED PROTEIN HOMOLOG 3"/>
    <property type="match status" value="1"/>
</dbReference>
<evidence type="ECO:0000313" key="5">
    <source>
        <dbReference type="Proteomes" id="UP000826271"/>
    </source>
</evidence>
<protein>
    <submittedName>
        <fullName evidence="4">Uncharacterized protein</fullName>
    </submittedName>
</protein>
<feature type="transmembrane region" description="Helical" evidence="3">
    <location>
        <begin position="141"/>
        <end position="159"/>
    </location>
</feature>
<dbReference type="PANTHER" id="PTHR33565">
    <property type="entry name" value="DORMANCY-ASSOCIATED PROTEIN 1"/>
    <property type="match status" value="1"/>
</dbReference>
<keyword evidence="3" id="KW-0812">Transmembrane</keyword>
<evidence type="ECO:0000256" key="2">
    <source>
        <dbReference type="SAM" id="MobiDB-lite"/>
    </source>
</evidence>
<gene>
    <name evidence="4" type="ORF">BUALT_Bualt19G0065900</name>
</gene>
<sequence>MVSRLIRIRIRQRGRVHIKSSISLSDRSYLLFHLPYRSTVHVTSYPLDLIRRSTSPRDPRNCQTFNAHFVHKYLHTLQVITQLTHSESNSPDLLYTARAHMGLLDKLWDDTVAGPPPDSGLGKLRKHATFSFGSNSAGKGIYIYIYMQLLLYLSIAPILDLLQFGWNLILISMFSVLFCGVEAEVGNSRRSMGEEAAEEATRVTRSIMIVKPPQTLSKDSPPVSPAGSTPPVSPFAGAGGREAFRFRRRSASFAYEKANGVGPRSPPPPYDL</sequence>